<keyword evidence="1" id="KW-0732">Signal</keyword>
<name>D6WSA4_TRICA</name>
<dbReference type="EMBL" id="KQ971354">
    <property type="protein sequence ID" value="EFA05914.1"/>
    <property type="molecule type" value="Genomic_DNA"/>
</dbReference>
<dbReference type="HOGENOM" id="CLU_1221093_0_0_1"/>
<proteinExistence type="predicted"/>
<dbReference type="Proteomes" id="UP000007266">
    <property type="component" value="Linkage group 7"/>
</dbReference>
<feature type="signal peptide" evidence="1">
    <location>
        <begin position="1"/>
        <end position="21"/>
    </location>
</feature>
<dbReference type="PhylomeDB" id="D6WSA4"/>
<evidence type="ECO:0000313" key="3">
    <source>
        <dbReference type="Proteomes" id="UP000007266"/>
    </source>
</evidence>
<evidence type="ECO:0000313" key="2">
    <source>
        <dbReference type="EMBL" id="EFA05914.1"/>
    </source>
</evidence>
<keyword evidence="3" id="KW-1185">Reference proteome</keyword>
<organism evidence="2 3">
    <name type="scientific">Tribolium castaneum</name>
    <name type="common">Red flour beetle</name>
    <dbReference type="NCBI Taxonomy" id="7070"/>
    <lineage>
        <taxon>Eukaryota</taxon>
        <taxon>Metazoa</taxon>
        <taxon>Ecdysozoa</taxon>
        <taxon>Arthropoda</taxon>
        <taxon>Hexapoda</taxon>
        <taxon>Insecta</taxon>
        <taxon>Pterygota</taxon>
        <taxon>Neoptera</taxon>
        <taxon>Endopterygota</taxon>
        <taxon>Coleoptera</taxon>
        <taxon>Polyphaga</taxon>
        <taxon>Cucujiformia</taxon>
        <taxon>Tenebrionidae</taxon>
        <taxon>Tenebrionidae incertae sedis</taxon>
        <taxon>Tribolium</taxon>
    </lineage>
</organism>
<reference evidence="2 3" key="2">
    <citation type="journal article" date="2010" name="Nucleic Acids Res.">
        <title>BeetleBase in 2010: revisions to provide comprehensive genomic information for Tribolium castaneum.</title>
        <authorList>
            <person name="Kim H.S."/>
            <person name="Murphy T."/>
            <person name="Xia J."/>
            <person name="Caragea D."/>
            <person name="Park Y."/>
            <person name="Beeman R.W."/>
            <person name="Lorenzen M.D."/>
            <person name="Butcher S."/>
            <person name="Manak J.R."/>
            <person name="Brown S.J."/>
        </authorList>
    </citation>
    <scope>GENOME REANNOTATION</scope>
    <source>
        <strain evidence="2 3">Georgia GA2</strain>
    </source>
</reference>
<reference evidence="2 3" key="1">
    <citation type="journal article" date="2008" name="Nature">
        <title>The genome of the model beetle and pest Tribolium castaneum.</title>
        <authorList>
            <consortium name="Tribolium Genome Sequencing Consortium"/>
            <person name="Richards S."/>
            <person name="Gibbs R.A."/>
            <person name="Weinstock G.M."/>
            <person name="Brown S.J."/>
            <person name="Denell R."/>
            <person name="Beeman R.W."/>
            <person name="Gibbs R."/>
            <person name="Beeman R.W."/>
            <person name="Brown S.J."/>
            <person name="Bucher G."/>
            <person name="Friedrich M."/>
            <person name="Grimmelikhuijzen C.J."/>
            <person name="Klingler M."/>
            <person name="Lorenzen M."/>
            <person name="Richards S."/>
            <person name="Roth S."/>
            <person name="Schroder R."/>
            <person name="Tautz D."/>
            <person name="Zdobnov E.M."/>
            <person name="Muzny D."/>
            <person name="Gibbs R.A."/>
            <person name="Weinstock G.M."/>
            <person name="Attaway T."/>
            <person name="Bell S."/>
            <person name="Buhay C.J."/>
            <person name="Chandrabose M.N."/>
            <person name="Chavez D."/>
            <person name="Clerk-Blankenburg K.P."/>
            <person name="Cree A."/>
            <person name="Dao M."/>
            <person name="Davis C."/>
            <person name="Chacko J."/>
            <person name="Dinh H."/>
            <person name="Dugan-Rocha S."/>
            <person name="Fowler G."/>
            <person name="Garner T.T."/>
            <person name="Garnes J."/>
            <person name="Gnirke A."/>
            <person name="Hawes A."/>
            <person name="Hernandez J."/>
            <person name="Hines S."/>
            <person name="Holder M."/>
            <person name="Hume J."/>
            <person name="Jhangiani S.N."/>
            <person name="Joshi V."/>
            <person name="Khan Z.M."/>
            <person name="Jackson L."/>
            <person name="Kovar C."/>
            <person name="Kowis A."/>
            <person name="Lee S."/>
            <person name="Lewis L.R."/>
            <person name="Margolis J."/>
            <person name="Morgan M."/>
            <person name="Nazareth L.V."/>
            <person name="Nguyen N."/>
            <person name="Okwuonu G."/>
            <person name="Parker D."/>
            <person name="Richards S."/>
            <person name="Ruiz S.J."/>
            <person name="Santibanez J."/>
            <person name="Savard J."/>
            <person name="Scherer S.E."/>
            <person name="Schneider B."/>
            <person name="Sodergren E."/>
            <person name="Tautz D."/>
            <person name="Vattahil S."/>
            <person name="Villasana D."/>
            <person name="White C.S."/>
            <person name="Wright R."/>
            <person name="Park Y."/>
            <person name="Beeman R.W."/>
            <person name="Lord J."/>
            <person name="Oppert B."/>
            <person name="Lorenzen M."/>
            <person name="Brown S."/>
            <person name="Wang L."/>
            <person name="Savard J."/>
            <person name="Tautz D."/>
            <person name="Richards S."/>
            <person name="Weinstock G."/>
            <person name="Gibbs R.A."/>
            <person name="Liu Y."/>
            <person name="Worley K."/>
            <person name="Weinstock G."/>
            <person name="Elsik C.G."/>
            <person name="Reese J.T."/>
            <person name="Elhaik E."/>
            <person name="Landan G."/>
            <person name="Graur D."/>
            <person name="Arensburger P."/>
            <person name="Atkinson P."/>
            <person name="Beeman R.W."/>
            <person name="Beidler J."/>
            <person name="Brown S.J."/>
            <person name="Demuth J.P."/>
            <person name="Drury D.W."/>
            <person name="Du Y.Z."/>
            <person name="Fujiwara H."/>
            <person name="Lorenzen M."/>
            <person name="Maselli V."/>
            <person name="Osanai M."/>
            <person name="Park Y."/>
            <person name="Robertson H.M."/>
            <person name="Tu Z."/>
            <person name="Wang J.J."/>
            <person name="Wang S."/>
            <person name="Richards S."/>
            <person name="Song H."/>
            <person name="Zhang L."/>
            <person name="Sodergren E."/>
            <person name="Werner D."/>
            <person name="Stanke M."/>
            <person name="Morgenstern B."/>
            <person name="Solovyev V."/>
            <person name="Kosarev P."/>
            <person name="Brown G."/>
            <person name="Chen H.C."/>
            <person name="Ermolaeva O."/>
            <person name="Hlavina W."/>
            <person name="Kapustin Y."/>
            <person name="Kiryutin B."/>
            <person name="Kitts P."/>
            <person name="Maglott D."/>
            <person name="Pruitt K."/>
            <person name="Sapojnikov V."/>
            <person name="Souvorov A."/>
            <person name="Mackey A.J."/>
            <person name="Waterhouse R.M."/>
            <person name="Wyder S."/>
            <person name="Zdobnov E.M."/>
            <person name="Zdobnov E.M."/>
            <person name="Wyder S."/>
            <person name="Kriventseva E.V."/>
            <person name="Kadowaki T."/>
            <person name="Bork P."/>
            <person name="Aranda M."/>
            <person name="Bao R."/>
            <person name="Beermann A."/>
            <person name="Berns N."/>
            <person name="Bolognesi R."/>
            <person name="Bonneton F."/>
            <person name="Bopp D."/>
            <person name="Brown S.J."/>
            <person name="Bucher G."/>
            <person name="Butts T."/>
            <person name="Chaumot A."/>
            <person name="Denell R.E."/>
            <person name="Ferrier D.E."/>
            <person name="Friedrich M."/>
            <person name="Gordon C.M."/>
            <person name="Jindra M."/>
            <person name="Klingler M."/>
            <person name="Lan Q."/>
            <person name="Lattorff H.M."/>
            <person name="Laudet V."/>
            <person name="von Levetsow C."/>
            <person name="Liu Z."/>
            <person name="Lutz R."/>
            <person name="Lynch J.A."/>
            <person name="da Fonseca R.N."/>
            <person name="Posnien N."/>
            <person name="Reuter R."/>
            <person name="Roth S."/>
            <person name="Savard J."/>
            <person name="Schinko J.B."/>
            <person name="Schmitt C."/>
            <person name="Schoppmeier M."/>
            <person name="Schroder R."/>
            <person name="Shippy T.D."/>
            <person name="Simonnet F."/>
            <person name="Marques-Souza H."/>
            <person name="Tautz D."/>
            <person name="Tomoyasu Y."/>
            <person name="Trauner J."/>
            <person name="Van der Zee M."/>
            <person name="Vervoort M."/>
            <person name="Wittkopp N."/>
            <person name="Wimmer E.A."/>
            <person name="Yang X."/>
            <person name="Jones A.K."/>
            <person name="Sattelle D.B."/>
            <person name="Ebert P.R."/>
            <person name="Nelson D."/>
            <person name="Scott J.G."/>
            <person name="Beeman R.W."/>
            <person name="Muthukrishnan S."/>
            <person name="Kramer K.J."/>
            <person name="Arakane Y."/>
            <person name="Beeman R.W."/>
            <person name="Zhu Q."/>
            <person name="Hogenkamp D."/>
            <person name="Dixit R."/>
            <person name="Oppert B."/>
            <person name="Jiang H."/>
            <person name="Zou Z."/>
            <person name="Marshall J."/>
            <person name="Elpidina E."/>
            <person name="Vinokurov K."/>
            <person name="Oppert C."/>
            <person name="Zou Z."/>
            <person name="Evans J."/>
            <person name="Lu Z."/>
            <person name="Zhao P."/>
            <person name="Sumathipala N."/>
            <person name="Altincicek B."/>
            <person name="Vilcinskas A."/>
            <person name="Williams M."/>
            <person name="Hultmark D."/>
            <person name="Hetru C."/>
            <person name="Jiang H."/>
            <person name="Grimmelikhuijzen C.J."/>
            <person name="Hauser F."/>
            <person name="Cazzamali G."/>
            <person name="Williamson M."/>
            <person name="Park Y."/>
            <person name="Li B."/>
            <person name="Tanaka Y."/>
            <person name="Predel R."/>
            <person name="Neupert S."/>
            <person name="Schachtner J."/>
            <person name="Verleyen P."/>
            <person name="Raible F."/>
            <person name="Bork P."/>
            <person name="Friedrich M."/>
            <person name="Walden K.K."/>
            <person name="Robertson H.M."/>
            <person name="Angeli S."/>
            <person name="Foret S."/>
            <person name="Bucher G."/>
            <person name="Schuetz S."/>
            <person name="Maleszka R."/>
            <person name="Wimmer E.A."/>
            <person name="Beeman R.W."/>
            <person name="Lorenzen M."/>
            <person name="Tomoyasu Y."/>
            <person name="Miller S.C."/>
            <person name="Grossmann D."/>
            <person name="Bucher G."/>
        </authorList>
    </citation>
    <scope>NUCLEOTIDE SEQUENCE [LARGE SCALE GENOMIC DNA]</scope>
    <source>
        <strain evidence="2 3">Georgia GA2</strain>
    </source>
</reference>
<evidence type="ECO:0000256" key="1">
    <source>
        <dbReference type="SAM" id="SignalP"/>
    </source>
</evidence>
<gene>
    <name evidence="2" type="primary">AUGUSTUS-3.0.2_08730</name>
    <name evidence="2" type="ORF">TcasGA2_TC008730</name>
</gene>
<dbReference type="KEGG" id="tca:656610"/>
<dbReference type="OrthoDB" id="6778191at2759"/>
<sequence>MTKQLPLLILLLVTTWTLCEGGSWSRSWYRASSTGSQRQPVQSASWSKSWNTQQSSVPACSGPDCKTQSVNAITEPLNGDCSGDCDKTTCPSCMNLCSSRCASNLKCSTGCLNQCSCENPVEPEPETPCCHVLHPPTCFSDDYGNNQCFIRRHKECSNMCTSPVVSIQPGGNTRGCHYINNYPYVYCGNYERQDCGSCYSCDSGNPQQCSKSSGCNNGCRNTPFLLN</sequence>
<feature type="chain" id="PRO_5003090132" evidence="1">
    <location>
        <begin position="22"/>
        <end position="227"/>
    </location>
</feature>
<dbReference type="InParanoid" id="D6WSA4"/>
<accession>D6WSA4</accession>
<protein>
    <submittedName>
        <fullName evidence="2">Uncharacterized protein</fullName>
    </submittedName>
</protein>
<dbReference type="AlphaFoldDB" id="D6WSA4"/>